<dbReference type="Proteomes" id="UP001177021">
    <property type="component" value="Unassembled WGS sequence"/>
</dbReference>
<keyword evidence="2" id="KW-1185">Reference proteome</keyword>
<accession>A0ACB0K8G0</accession>
<protein>
    <submittedName>
        <fullName evidence="1">Uncharacterized protein</fullName>
    </submittedName>
</protein>
<sequence>MGKISSRDVREIVENLSSEKVKPREEGIKLLSTSTGDITGRPVTSPATVPALKKKRGRPRKYGPDGKPAGAVTALSPMPISSLIRLTGEFSAWKRGRGKPVESIKKSSFKFDFESPPGQGLVMLYIEKVEASLNGKNISHFTSKEEVFRNILTLHSLLDYPPGDYPVNLREDIVKGFVKICSFIREEGKISHKLVECINTYLLNDGPNLGFQLLEIHNAMQELMFQCWLTTHDRVLKDSLMVYARTQLNLIRGADDRQLLVEHLLDVIYKDLDQGSVSSLQLHDCLTFNFLHYRLVQN</sequence>
<reference evidence="1" key="1">
    <citation type="submission" date="2023-10" db="EMBL/GenBank/DDBJ databases">
        <authorList>
            <person name="Rodriguez Cubillos JULIANA M."/>
            <person name="De Vega J."/>
        </authorList>
    </citation>
    <scope>NUCLEOTIDE SEQUENCE</scope>
</reference>
<dbReference type="EMBL" id="CASHSV030000206">
    <property type="protein sequence ID" value="CAJ2652068.1"/>
    <property type="molecule type" value="Genomic_DNA"/>
</dbReference>
<name>A0ACB0K8G0_TRIPR</name>
<gene>
    <name evidence="1" type="ORF">MILVUS5_LOCUS19609</name>
</gene>
<organism evidence="1 2">
    <name type="scientific">Trifolium pratense</name>
    <name type="common">Red clover</name>
    <dbReference type="NCBI Taxonomy" id="57577"/>
    <lineage>
        <taxon>Eukaryota</taxon>
        <taxon>Viridiplantae</taxon>
        <taxon>Streptophyta</taxon>
        <taxon>Embryophyta</taxon>
        <taxon>Tracheophyta</taxon>
        <taxon>Spermatophyta</taxon>
        <taxon>Magnoliopsida</taxon>
        <taxon>eudicotyledons</taxon>
        <taxon>Gunneridae</taxon>
        <taxon>Pentapetalae</taxon>
        <taxon>rosids</taxon>
        <taxon>fabids</taxon>
        <taxon>Fabales</taxon>
        <taxon>Fabaceae</taxon>
        <taxon>Papilionoideae</taxon>
        <taxon>50 kb inversion clade</taxon>
        <taxon>NPAAA clade</taxon>
        <taxon>Hologalegina</taxon>
        <taxon>IRL clade</taxon>
        <taxon>Trifolieae</taxon>
        <taxon>Trifolium</taxon>
    </lineage>
</organism>
<proteinExistence type="predicted"/>
<evidence type="ECO:0000313" key="2">
    <source>
        <dbReference type="Proteomes" id="UP001177021"/>
    </source>
</evidence>
<comment type="caution">
    <text evidence="1">The sequence shown here is derived from an EMBL/GenBank/DDBJ whole genome shotgun (WGS) entry which is preliminary data.</text>
</comment>
<evidence type="ECO:0000313" key="1">
    <source>
        <dbReference type="EMBL" id="CAJ2652068.1"/>
    </source>
</evidence>